<proteinExistence type="predicted"/>
<dbReference type="Proteomes" id="UP000006882">
    <property type="component" value="Chromosome G5"/>
</dbReference>
<name>A0A251P8Y3_PRUPE</name>
<keyword evidence="2" id="KW-1185">Reference proteome</keyword>
<reference evidence="1 2" key="1">
    <citation type="journal article" date="2013" name="Nat. Genet.">
        <title>The high-quality draft genome of peach (Prunus persica) identifies unique patterns of genetic diversity, domestication and genome evolution.</title>
        <authorList>
            <consortium name="International Peach Genome Initiative"/>
            <person name="Verde I."/>
            <person name="Abbott A.G."/>
            <person name="Scalabrin S."/>
            <person name="Jung S."/>
            <person name="Shu S."/>
            <person name="Marroni F."/>
            <person name="Zhebentyayeva T."/>
            <person name="Dettori M.T."/>
            <person name="Grimwood J."/>
            <person name="Cattonaro F."/>
            <person name="Zuccolo A."/>
            <person name="Rossini L."/>
            <person name="Jenkins J."/>
            <person name="Vendramin E."/>
            <person name="Meisel L.A."/>
            <person name="Decroocq V."/>
            <person name="Sosinski B."/>
            <person name="Prochnik S."/>
            <person name="Mitros T."/>
            <person name="Policriti A."/>
            <person name="Cipriani G."/>
            <person name="Dondini L."/>
            <person name="Ficklin S."/>
            <person name="Goodstein D.M."/>
            <person name="Xuan P."/>
            <person name="Del Fabbro C."/>
            <person name="Aramini V."/>
            <person name="Copetti D."/>
            <person name="Gonzalez S."/>
            <person name="Horner D.S."/>
            <person name="Falchi R."/>
            <person name="Lucas S."/>
            <person name="Mica E."/>
            <person name="Maldonado J."/>
            <person name="Lazzari B."/>
            <person name="Bielenberg D."/>
            <person name="Pirona R."/>
            <person name="Miculan M."/>
            <person name="Barakat A."/>
            <person name="Testolin R."/>
            <person name="Stella A."/>
            <person name="Tartarini S."/>
            <person name="Tonutti P."/>
            <person name="Arus P."/>
            <person name="Orellana A."/>
            <person name="Wells C."/>
            <person name="Main D."/>
            <person name="Vizzotto G."/>
            <person name="Silva H."/>
            <person name="Salamini F."/>
            <person name="Schmutz J."/>
            <person name="Morgante M."/>
            <person name="Rokhsar D.S."/>
        </authorList>
    </citation>
    <scope>NUCLEOTIDE SEQUENCE [LARGE SCALE GENOMIC DNA]</scope>
    <source>
        <strain evidence="2">cv. Nemared</strain>
    </source>
</reference>
<accession>A0A251P8Y3</accession>
<evidence type="ECO:0000313" key="2">
    <source>
        <dbReference type="Proteomes" id="UP000006882"/>
    </source>
</evidence>
<dbReference type="AlphaFoldDB" id="A0A251P8Y3"/>
<gene>
    <name evidence="1" type="ORF">PRUPE_5G155200</name>
</gene>
<dbReference type="Gramene" id="ONI08046">
    <property type="protein sequence ID" value="ONI08046"/>
    <property type="gene ID" value="PRUPE_5G155200"/>
</dbReference>
<evidence type="ECO:0000313" key="1">
    <source>
        <dbReference type="EMBL" id="ONI08046.1"/>
    </source>
</evidence>
<sequence>MRPWNMVIDPAFDHLVIQGSRSGSSELQIMSIHYGDCLREAVRGQKLSMKFRSARKLQELCFSNGGVYISGSVSTLDGCLKRARAELSKCSIRTVCLD</sequence>
<organism evidence="1 2">
    <name type="scientific">Prunus persica</name>
    <name type="common">Peach</name>
    <name type="synonym">Amygdalus persica</name>
    <dbReference type="NCBI Taxonomy" id="3760"/>
    <lineage>
        <taxon>Eukaryota</taxon>
        <taxon>Viridiplantae</taxon>
        <taxon>Streptophyta</taxon>
        <taxon>Embryophyta</taxon>
        <taxon>Tracheophyta</taxon>
        <taxon>Spermatophyta</taxon>
        <taxon>Magnoliopsida</taxon>
        <taxon>eudicotyledons</taxon>
        <taxon>Gunneridae</taxon>
        <taxon>Pentapetalae</taxon>
        <taxon>rosids</taxon>
        <taxon>fabids</taxon>
        <taxon>Rosales</taxon>
        <taxon>Rosaceae</taxon>
        <taxon>Amygdaloideae</taxon>
        <taxon>Amygdaleae</taxon>
        <taxon>Prunus</taxon>
    </lineage>
</organism>
<dbReference type="EMBL" id="CM007655">
    <property type="protein sequence ID" value="ONI08046.1"/>
    <property type="molecule type" value="Genomic_DNA"/>
</dbReference>
<protein>
    <submittedName>
        <fullName evidence="1">Uncharacterized protein</fullName>
    </submittedName>
</protein>